<dbReference type="CDD" id="cd23443">
    <property type="entry name" value="beta-trefoil_Ricin_RIPs_II_rpt1"/>
    <property type="match status" value="1"/>
</dbReference>
<dbReference type="SUPFAM" id="SSF50370">
    <property type="entry name" value="Ricin B-like lectins"/>
    <property type="match status" value="2"/>
</dbReference>
<evidence type="ECO:0000256" key="4">
    <source>
        <dbReference type="RuleBase" id="RU004915"/>
    </source>
</evidence>
<keyword evidence="4" id="KW-0800">Toxin</keyword>
<evidence type="ECO:0000313" key="6">
    <source>
        <dbReference type="EMBL" id="KAK8508119.1"/>
    </source>
</evidence>
<feature type="domain" description="Ricin B lectin" evidence="5">
    <location>
        <begin position="329"/>
        <end position="456"/>
    </location>
</feature>
<evidence type="ECO:0000256" key="1">
    <source>
        <dbReference type="ARBA" id="ARBA00010414"/>
    </source>
</evidence>
<dbReference type="InterPro" id="IPR017989">
    <property type="entry name" value="Ribosome_inactivat_1/2"/>
</dbReference>
<keyword evidence="3" id="KW-0325">Glycoprotein</keyword>
<reference evidence="6 7" key="1">
    <citation type="journal article" date="2024" name="G3 (Bethesda)">
        <title>Genome assembly of Hibiscus sabdariffa L. provides insights into metabolisms of medicinal natural products.</title>
        <authorList>
            <person name="Kim T."/>
        </authorList>
    </citation>
    <scope>NUCLEOTIDE SEQUENCE [LARGE SCALE GENOMIC DNA]</scope>
    <source>
        <strain evidence="6">TK-2024</strain>
        <tissue evidence="6">Old leaves</tissue>
    </source>
</reference>
<dbReference type="CDD" id="cd23444">
    <property type="entry name" value="beta-trefoil_Ricin_RIPs_II_rpt2"/>
    <property type="match status" value="1"/>
</dbReference>
<accession>A0ABR2BMI6</accession>
<dbReference type="InterPro" id="IPR001574">
    <property type="entry name" value="Ribosome_inactivat_prot"/>
</dbReference>
<dbReference type="PANTHER" id="PTHR33453:SF34">
    <property type="entry name" value="RIBOSOME-INACTIVATING PROTEIN"/>
    <property type="match status" value="1"/>
</dbReference>
<dbReference type="PRINTS" id="PR00396">
    <property type="entry name" value="SHIGARICIN"/>
</dbReference>
<name>A0ABR2BMI6_9ROSI</name>
<dbReference type="InterPro" id="IPR016138">
    <property type="entry name" value="Ribosome_inactivat_prot_sub1"/>
</dbReference>
<dbReference type="Gene3D" id="2.80.10.50">
    <property type="match status" value="2"/>
</dbReference>
<dbReference type="InterPro" id="IPR036041">
    <property type="entry name" value="Ribosome-inact_prot_sf"/>
</dbReference>
<comment type="similarity">
    <text evidence="4">Belongs to the ribosome-inactivating protein family.</text>
</comment>
<dbReference type="Gene3D" id="3.40.420.10">
    <property type="entry name" value="Ricin (A subunit), domain 1"/>
    <property type="match status" value="1"/>
</dbReference>
<dbReference type="Gene3D" id="4.10.470.10">
    <property type="entry name" value="Ricin (A Subunit), domain 2"/>
    <property type="match status" value="1"/>
</dbReference>
<dbReference type="InterPro" id="IPR035992">
    <property type="entry name" value="Ricin_B-like_lectins"/>
</dbReference>
<dbReference type="InterPro" id="IPR016139">
    <property type="entry name" value="Ribosome_inactivat_prot_sub2"/>
</dbReference>
<dbReference type="PANTHER" id="PTHR33453">
    <property type="match status" value="1"/>
</dbReference>
<comment type="catalytic activity">
    <reaction evidence="4">
        <text>Endohydrolysis of the N-glycosidic bond at one specific adenosine on the 28S rRNA.</text>
        <dbReference type="EC" id="3.2.2.22"/>
    </reaction>
</comment>
<proteinExistence type="inferred from homology"/>
<sequence length="583" mass="65166">MKVLLYLQNMKVWVALLVIVCACWLSMVDQPRNSGITRTENERILADIFKVKFSTKGATRNSYLMFMKDLYNALTARADRTGDIPVLPSPLPPNDPRQYVLVELSNGGQTVTLALRVSDVYLLGYQAGGSDRSYFFSDVPVDERNALFPGTRRESLPFNSRYGSLEDAAGVGDRRQIPLGIGELSEHIQNMNSYEPTHHNRAIFARALIVAIQMVSEAVRLRNLQQQICTVCDPGEDGTYARYYPDGLMTEYENGWRRISTAIQSATNGIFATPVPLTYDGIQVFLRTLREVLFTIAMMPYKCKKRTNSPQLLPSGSGDDGDTCEVVVAPTSYITGRNGLCVDVYQGRYDNGNSIILWKCGQNKANQLWTLRSDDNTIRSGGKCLTTYGYSSGSYVMIYDCDKAVSDATKWELQSDGSIFNPKSGLVLTAKKDSSGTIDLVVDTEFYSSKQAWYASNNTEPLMTTIVGYKGLCLLASGSQVWLETCVHHDIEQQWTIYPDGTIRPQKNRDGCLKYGESGVNLVTVGTCDGYVEERWRFRSDGSILHLVTQNVMDVKDTSAALPQLTVNYYDQRSSQIWFQVLP</sequence>
<dbReference type="Proteomes" id="UP001472677">
    <property type="component" value="Unassembled WGS sequence"/>
</dbReference>
<dbReference type="PROSITE" id="PS50231">
    <property type="entry name" value="RICIN_B_LECTIN"/>
    <property type="match status" value="2"/>
</dbReference>
<evidence type="ECO:0000256" key="3">
    <source>
        <dbReference type="ARBA" id="ARBA00023180"/>
    </source>
</evidence>
<keyword evidence="2" id="KW-1015">Disulfide bond</keyword>
<organism evidence="6 7">
    <name type="scientific">Hibiscus sabdariffa</name>
    <name type="common">roselle</name>
    <dbReference type="NCBI Taxonomy" id="183260"/>
    <lineage>
        <taxon>Eukaryota</taxon>
        <taxon>Viridiplantae</taxon>
        <taxon>Streptophyta</taxon>
        <taxon>Embryophyta</taxon>
        <taxon>Tracheophyta</taxon>
        <taxon>Spermatophyta</taxon>
        <taxon>Magnoliopsida</taxon>
        <taxon>eudicotyledons</taxon>
        <taxon>Gunneridae</taxon>
        <taxon>Pentapetalae</taxon>
        <taxon>rosids</taxon>
        <taxon>malvids</taxon>
        <taxon>Malvales</taxon>
        <taxon>Malvaceae</taxon>
        <taxon>Malvoideae</taxon>
        <taxon>Hibiscus</taxon>
    </lineage>
</organism>
<comment type="similarity">
    <text evidence="1">In the N-terminal section; belongs to the ribosome-inactivating protein family. Type 2 RIP subfamily.</text>
</comment>
<comment type="subunit">
    <text evidence="4">Might form dimers or tetramers of disulfide-linked A and B chains.</text>
</comment>
<feature type="domain" description="Ricin B lectin" evidence="5">
    <location>
        <begin position="460"/>
        <end position="581"/>
    </location>
</feature>
<keyword evidence="7" id="KW-1185">Reference proteome</keyword>
<dbReference type="InterPro" id="IPR000772">
    <property type="entry name" value="Ricin_B_lectin"/>
</dbReference>
<evidence type="ECO:0000256" key="2">
    <source>
        <dbReference type="ARBA" id="ARBA00023157"/>
    </source>
</evidence>
<dbReference type="SMART" id="SM00458">
    <property type="entry name" value="RICIN"/>
    <property type="match status" value="2"/>
</dbReference>
<dbReference type="PROSITE" id="PS51257">
    <property type="entry name" value="PROKAR_LIPOPROTEIN"/>
    <property type="match status" value="1"/>
</dbReference>
<protein>
    <recommendedName>
        <fullName evidence="4">Ribosome-inactivating protein</fullName>
    </recommendedName>
    <component>
        <recommendedName>
            <fullName evidence="4">Ribosome-inactivating protein chain A</fullName>
        </recommendedName>
        <alternativeName>
            <fullName evidence="4">rRNA N-glycosidase</fullName>
            <ecNumber evidence="4">3.2.2.22</ecNumber>
        </alternativeName>
    </component>
    <component>
        <recommendedName>
            <fullName evidence="4">Ribosome-inactivating protein chain B</fullName>
        </recommendedName>
    </component>
</protein>
<comment type="caution">
    <text evidence="6">The sequence shown here is derived from an EMBL/GenBank/DDBJ whole genome shotgun (WGS) entry which is preliminary data.</text>
</comment>
<dbReference type="EC" id="3.2.2.22" evidence="4"/>
<evidence type="ECO:0000313" key="7">
    <source>
        <dbReference type="Proteomes" id="UP001472677"/>
    </source>
</evidence>
<evidence type="ECO:0000259" key="5">
    <source>
        <dbReference type="SMART" id="SM00458"/>
    </source>
</evidence>
<keyword evidence="4" id="KW-0611">Plant defense</keyword>
<dbReference type="Pfam" id="PF00161">
    <property type="entry name" value="RIP"/>
    <property type="match status" value="1"/>
</dbReference>
<keyword evidence="4" id="KW-0378">Hydrolase</keyword>
<comment type="function">
    <text evidence="4">The A chain is responsible for inhibiting protein synthesis through the catalytic inactivation of 60S ribosomal subunits by removing adenine from position 4,324 of 28S rRNA. The B chain binds to cell receptors and probably facilitates the entry into the cell of the A chain; B chains are also responsible for cell agglutination (lectin activity).</text>
</comment>
<dbReference type="Pfam" id="PF00652">
    <property type="entry name" value="Ricin_B_lectin"/>
    <property type="match status" value="2"/>
</dbReference>
<dbReference type="SUPFAM" id="SSF56371">
    <property type="entry name" value="Ribosome inactivating proteins (RIP)"/>
    <property type="match status" value="1"/>
</dbReference>
<keyword evidence="4" id="KW-0652">Protein synthesis inhibitor</keyword>
<gene>
    <name evidence="6" type="ORF">V6N12_025221</name>
</gene>
<dbReference type="EMBL" id="JBBPBM010000104">
    <property type="protein sequence ID" value="KAK8508119.1"/>
    <property type="molecule type" value="Genomic_DNA"/>
</dbReference>